<evidence type="ECO:0000313" key="4">
    <source>
        <dbReference type="Proteomes" id="UP001168821"/>
    </source>
</evidence>
<dbReference type="EMBL" id="JALNTZ010000008">
    <property type="protein sequence ID" value="KAJ3643334.1"/>
    <property type="molecule type" value="Genomic_DNA"/>
</dbReference>
<dbReference type="AlphaFoldDB" id="A0AA38HY78"/>
<keyword evidence="2" id="KW-0732">Signal</keyword>
<feature type="signal peptide" evidence="2">
    <location>
        <begin position="1"/>
        <end position="21"/>
    </location>
</feature>
<evidence type="ECO:0000256" key="2">
    <source>
        <dbReference type="SAM" id="SignalP"/>
    </source>
</evidence>
<evidence type="ECO:0000313" key="3">
    <source>
        <dbReference type="EMBL" id="KAJ3643334.1"/>
    </source>
</evidence>
<protein>
    <submittedName>
        <fullName evidence="3">Uncharacterized protein</fullName>
    </submittedName>
</protein>
<gene>
    <name evidence="3" type="ORF">Zmor_026053</name>
</gene>
<feature type="region of interest" description="Disordered" evidence="1">
    <location>
        <begin position="243"/>
        <end position="268"/>
    </location>
</feature>
<accession>A0AA38HY78</accession>
<dbReference type="Proteomes" id="UP001168821">
    <property type="component" value="Unassembled WGS sequence"/>
</dbReference>
<keyword evidence="4" id="KW-1185">Reference proteome</keyword>
<evidence type="ECO:0000256" key="1">
    <source>
        <dbReference type="SAM" id="MobiDB-lite"/>
    </source>
</evidence>
<feature type="chain" id="PRO_5041275343" evidence="2">
    <location>
        <begin position="22"/>
        <end position="268"/>
    </location>
</feature>
<name>A0AA38HY78_9CUCU</name>
<feature type="compositionally biased region" description="Polar residues" evidence="1">
    <location>
        <begin position="259"/>
        <end position="268"/>
    </location>
</feature>
<organism evidence="3 4">
    <name type="scientific">Zophobas morio</name>
    <dbReference type="NCBI Taxonomy" id="2755281"/>
    <lineage>
        <taxon>Eukaryota</taxon>
        <taxon>Metazoa</taxon>
        <taxon>Ecdysozoa</taxon>
        <taxon>Arthropoda</taxon>
        <taxon>Hexapoda</taxon>
        <taxon>Insecta</taxon>
        <taxon>Pterygota</taxon>
        <taxon>Neoptera</taxon>
        <taxon>Endopterygota</taxon>
        <taxon>Coleoptera</taxon>
        <taxon>Polyphaga</taxon>
        <taxon>Cucujiformia</taxon>
        <taxon>Tenebrionidae</taxon>
        <taxon>Zophobas</taxon>
    </lineage>
</organism>
<comment type="caution">
    <text evidence="3">The sequence shown here is derived from an EMBL/GenBank/DDBJ whole genome shotgun (WGS) entry which is preliminary data.</text>
</comment>
<sequence>MWSSSVAIVVIIMVCPHQFFCYNTNRQIVLVKDNTCDYYENPLFRPNFLQSRMKEVEPTSVILVENRIRKESPYYHHVYHKTGPSADSSKYQPKVPVSFFPNIKPMNMIRFEKTDLLQSQEDHKEEEEDEINIDYDKLWKVGEIPESRSIQALPDVYVKPGDAPPIADMMSMERSELTEETHDLGNVEIEEKYLSDPLAETREIIFERVTTRPEPSSTENPVLAMFKEIDLSKMKKENFMNLNEKQQSDLASDVDHSVESTSTVNPET</sequence>
<proteinExistence type="predicted"/>
<reference evidence="3" key="1">
    <citation type="journal article" date="2023" name="G3 (Bethesda)">
        <title>Whole genome assemblies of Zophobas morio and Tenebrio molitor.</title>
        <authorList>
            <person name="Kaur S."/>
            <person name="Stinson S.A."/>
            <person name="diCenzo G.C."/>
        </authorList>
    </citation>
    <scope>NUCLEOTIDE SEQUENCE</scope>
    <source>
        <strain evidence="3">QUZm001</strain>
    </source>
</reference>